<organism evidence="3 4">
    <name type="scientific">Cryptococcus floricola</name>
    <dbReference type="NCBI Taxonomy" id="2591691"/>
    <lineage>
        <taxon>Eukaryota</taxon>
        <taxon>Fungi</taxon>
        <taxon>Dikarya</taxon>
        <taxon>Basidiomycota</taxon>
        <taxon>Agaricomycotina</taxon>
        <taxon>Tremellomycetes</taxon>
        <taxon>Tremellales</taxon>
        <taxon>Cryptococcaceae</taxon>
        <taxon>Cryptococcus</taxon>
    </lineage>
</organism>
<feature type="region of interest" description="Disordered" evidence="1">
    <location>
        <begin position="446"/>
        <end position="501"/>
    </location>
</feature>
<feature type="compositionally biased region" description="Basic and acidic residues" evidence="1">
    <location>
        <begin position="389"/>
        <end position="401"/>
    </location>
</feature>
<feature type="transmembrane region" description="Helical" evidence="2">
    <location>
        <begin position="48"/>
        <end position="66"/>
    </location>
</feature>
<reference evidence="3 4" key="1">
    <citation type="submission" date="2017-05" db="EMBL/GenBank/DDBJ databases">
        <title>The Genome Sequence of Tsuchiyaea wingfieldii DSM 27421.</title>
        <authorList>
            <person name="Cuomo C."/>
            <person name="Passer A."/>
            <person name="Billmyre B."/>
            <person name="Heitman J."/>
        </authorList>
    </citation>
    <scope>NUCLEOTIDE SEQUENCE [LARGE SCALE GENOMIC DNA]</scope>
    <source>
        <strain evidence="3 4">DSM 27421</strain>
    </source>
</reference>
<dbReference type="AlphaFoldDB" id="A0A5D3B0J8"/>
<feature type="region of interest" description="Disordered" evidence="1">
    <location>
        <begin position="76"/>
        <end position="138"/>
    </location>
</feature>
<feature type="region of interest" description="Disordered" evidence="1">
    <location>
        <begin position="282"/>
        <end position="308"/>
    </location>
</feature>
<sequence>MISLLAVVALMVTMTVSLLGTALLSDFDLADTSFLLDTSTVHSSDFVSILPCLAMVIFLAFILSYHSNRRDRAPAMSSIPSNGNVVPHMGEQSSPSSLVSIRPEGAPSKLSSPPSTDPLQAISPSARRHMAQSSRGPAMFPRVHGCPEGCREVGQAPEKRSAPRRLSRPLESCALPDFFVTLDKLLHRGPCVSTTVSHHPDKRHPVNCPCQHCWQYTQAHRLATVTAFPVHWDGGRGLWERQAYDPPASLQQWPRRVGPSAAAMDLPGVRAAWGLPVDGVPTSASADSRHLASSSSLERGVRPAAPEMMAETQRRARMLANDVFVGTRGNDLSRDLDAAVDTSHYPIEAGHPSVEAQGYDGDDDEEVVGADDSGYAERDSTGSGSQDGSTERDSEASPESKPRRKTARGCRSGKKVKEKREQRRQEEDRRRLLARRALLERQLVGNQDHAAVGGAMPYPGAGHGLPQRSPPLYPFPRQNSPHRPDASHQPSQPTHQSPQLR</sequence>
<evidence type="ECO:0000256" key="2">
    <source>
        <dbReference type="SAM" id="Phobius"/>
    </source>
</evidence>
<evidence type="ECO:0000313" key="4">
    <source>
        <dbReference type="Proteomes" id="UP000322245"/>
    </source>
</evidence>
<keyword evidence="2" id="KW-1133">Transmembrane helix</keyword>
<name>A0A5D3B0J8_9TREE</name>
<gene>
    <name evidence="3" type="ORF">B9479_002700</name>
</gene>
<feature type="compositionally biased region" description="Basic and acidic residues" evidence="1">
    <location>
        <begin position="418"/>
        <end position="428"/>
    </location>
</feature>
<feature type="compositionally biased region" description="Basic residues" evidence="1">
    <location>
        <begin position="402"/>
        <end position="417"/>
    </location>
</feature>
<feature type="region of interest" description="Disordered" evidence="1">
    <location>
        <begin position="345"/>
        <end position="428"/>
    </location>
</feature>
<accession>A0A5D3B0J8</accession>
<feature type="compositionally biased region" description="Acidic residues" evidence="1">
    <location>
        <begin position="360"/>
        <end position="369"/>
    </location>
</feature>
<keyword evidence="2" id="KW-0472">Membrane</keyword>
<proteinExistence type="predicted"/>
<feature type="compositionally biased region" description="Low complexity" evidence="1">
    <location>
        <begin position="487"/>
        <end position="501"/>
    </location>
</feature>
<dbReference type="Proteomes" id="UP000322245">
    <property type="component" value="Unassembled WGS sequence"/>
</dbReference>
<feature type="compositionally biased region" description="Low complexity" evidence="1">
    <location>
        <begin position="283"/>
        <end position="296"/>
    </location>
</feature>
<comment type="caution">
    <text evidence="3">The sequence shown here is derived from an EMBL/GenBank/DDBJ whole genome shotgun (WGS) entry which is preliminary data.</text>
</comment>
<keyword evidence="4" id="KW-1185">Reference proteome</keyword>
<keyword evidence="2" id="KW-0812">Transmembrane</keyword>
<feature type="compositionally biased region" description="Polar residues" evidence="1">
    <location>
        <begin position="109"/>
        <end position="118"/>
    </location>
</feature>
<protein>
    <submittedName>
        <fullName evidence="3">Uncharacterized protein</fullName>
    </submittedName>
</protein>
<evidence type="ECO:0000313" key="3">
    <source>
        <dbReference type="EMBL" id="TYJ56608.1"/>
    </source>
</evidence>
<dbReference type="EMBL" id="NIDF01000022">
    <property type="protein sequence ID" value="TYJ56608.1"/>
    <property type="molecule type" value="Genomic_DNA"/>
</dbReference>
<evidence type="ECO:0000256" key="1">
    <source>
        <dbReference type="SAM" id="MobiDB-lite"/>
    </source>
</evidence>